<evidence type="ECO:0000256" key="1">
    <source>
        <dbReference type="ARBA" id="ARBA00022763"/>
    </source>
</evidence>
<dbReference type="InterPro" id="IPR036388">
    <property type="entry name" value="WH-like_DNA-bd_sf"/>
</dbReference>
<accession>A0A7G8BJM2</accession>
<dbReference type="EMBL" id="CP060394">
    <property type="protein sequence ID" value="QNI32742.1"/>
    <property type="molecule type" value="Genomic_DNA"/>
</dbReference>
<evidence type="ECO:0000259" key="2">
    <source>
        <dbReference type="Pfam" id="PF01035"/>
    </source>
</evidence>
<sequence>METKCTDQVWQSLRNIPRGQTRTYAHLAKDIGYR</sequence>
<evidence type="ECO:0000313" key="4">
    <source>
        <dbReference type="Proteomes" id="UP000515312"/>
    </source>
</evidence>
<dbReference type="Pfam" id="PF01035">
    <property type="entry name" value="DNA_binding_1"/>
    <property type="match status" value="1"/>
</dbReference>
<proteinExistence type="predicted"/>
<keyword evidence="4" id="KW-1185">Reference proteome</keyword>
<evidence type="ECO:0000313" key="3">
    <source>
        <dbReference type="EMBL" id="QNI32742.1"/>
    </source>
</evidence>
<keyword evidence="1" id="KW-0227">DNA damage</keyword>
<name>A0A7G8BJM2_9BACT</name>
<feature type="domain" description="Methylated-DNA-[protein]-cysteine S-methyltransferase DNA binding" evidence="2">
    <location>
        <begin position="6"/>
        <end position="32"/>
    </location>
</feature>
<dbReference type="InterPro" id="IPR014048">
    <property type="entry name" value="MethylDNA_cys_MeTrfase_DNA-bd"/>
</dbReference>
<dbReference type="SUPFAM" id="SSF46767">
    <property type="entry name" value="Methylated DNA-protein cysteine methyltransferase, C-terminal domain"/>
    <property type="match status" value="1"/>
</dbReference>
<dbReference type="KEGG" id="adin:H7849_01660"/>
<dbReference type="InterPro" id="IPR036217">
    <property type="entry name" value="MethylDNA_cys_MeTrfase_DNAb"/>
</dbReference>
<gene>
    <name evidence="3" type="ORF">H7849_01660</name>
</gene>
<reference evidence="3 4" key="1">
    <citation type="submission" date="2020-08" db="EMBL/GenBank/DDBJ databases">
        <title>Edaphobacter telluris sp. nov. and Acidobacterium dinghuensis sp. nov., two acidobacteria isolated from forest soil.</title>
        <authorList>
            <person name="Fu J."/>
            <person name="Qiu L."/>
        </authorList>
    </citation>
    <scope>NUCLEOTIDE SEQUENCE [LARGE SCALE GENOMIC DNA]</scope>
    <source>
        <strain evidence="3">4Y35</strain>
    </source>
</reference>
<dbReference type="GO" id="GO:0003824">
    <property type="term" value="F:catalytic activity"/>
    <property type="evidence" value="ECO:0007669"/>
    <property type="project" value="InterPro"/>
</dbReference>
<dbReference type="Proteomes" id="UP000515312">
    <property type="component" value="Chromosome"/>
</dbReference>
<dbReference type="GO" id="GO:0006281">
    <property type="term" value="P:DNA repair"/>
    <property type="evidence" value="ECO:0007669"/>
    <property type="project" value="InterPro"/>
</dbReference>
<organism evidence="3 4">
    <name type="scientific">Alloacidobacterium dinghuense</name>
    <dbReference type="NCBI Taxonomy" id="2763107"/>
    <lineage>
        <taxon>Bacteria</taxon>
        <taxon>Pseudomonadati</taxon>
        <taxon>Acidobacteriota</taxon>
        <taxon>Terriglobia</taxon>
        <taxon>Terriglobales</taxon>
        <taxon>Acidobacteriaceae</taxon>
        <taxon>Alloacidobacterium</taxon>
    </lineage>
</organism>
<dbReference type="Gene3D" id="1.10.10.10">
    <property type="entry name" value="Winged helix-like DNA-binding domain superfamily/Winged helix DNA-binding domain"/>
    <property type="match status" value="1"/>
</dbReference>
<protein>
    <submittedName>
        <fullName evidence="3">MGMT family protein</fullName>
    </submittedName>
</protein>
<dbReference type="AlphaFoldDB" id="A0A7G8BJM2"/>